<dbReference type="Proteomes" id="UP000264702">
    <property type="component" value="Unassembled WGS sequence"/>
</dbReference>
<comment type="caution">
    <text evidence="13">Lacks conserved residue(s) required for the propagation of feature annotation.</text>
</comment>
<feature type="binding site" evidence="13">
    <location>
        <position position="145"/>
    </location>
    <ligand>
        <name>Zn(2+)</name>
        <dbReference type="ChEBI" id="CHEBI:29105"/>
    </ligand>
</feature>
<evidence type="ECO:0000313" key="16">
    <source>
        <dbReference type="EMBL" id="RFU18052.1"/>
    </source>
</evidence>
<dbReference type="PANTHER" id="PTHR43326">
    <property type="entry name" value="METHIONYL-TRNA SYNTHETASE"/>
    <property type="match status" value="1"/>
</dbReference>
<feature type="binding site" evidence="13">
    <location>
        <position position="127"/>
    </location>
    <ligand>
        <name>Zn(2+)</name>
        <dbReference type="ChEBI" id="CHEBI:29105"/>
    </ligand>
</feature>
<name>A0A372ISY7_9BACT</name>
<keyword evidence="5 13" id="KW-0820">tRNA-binding</keyword>
<evidence type="ECO:0000313" key="17">
    <source>
        <dbReference type="Proteomes" id="UP000264702"/>
    </source>
</evidence>
<comment type="caution">
    <text evidence="16">The sequence shown here is derived from an EMBL/GenBank/DDBJ whole genome shotgun (WGS) entry which is preliminary data.</text>
</comment>
<dbReference type="Pfam" id="PF09334">
    <property type="entry name" value="tRNA-synt_1g"/>
    <property type="match status" value="1"/>
</dbReference>
<dbReference type="Gene3D" id="1.10.730.10">
    <property type="entry name" value="Isoleucyl-tRNA Synthetase, Domain 1"/>
    <property type="match status" value="1"/>
</dbReference>
<dbReference type="NCBIfam" id="TIGR00399">
    <property type="entry name" value="metG_C_term"/>
    <property type="match status" value="1"/>
</dbReference>
<dbReference type="Pfam" id="PF01588">
    <property type="entry name" value="tRNA_bind"/>
    <property type="match status" value="1"/>
</dbReference>
<dbReference type="InterPro" id="IPR041872">
    <property type="entry name" value="Anticodon_Met"/>
</dbReference>
<organism evidence="16 17">
    <name type="scientific">Paracidobacterium acidisoli</name>
    <dbReference type="NCBI Taxonomy" id="2303751"/>
    <lineage>
        <taxon>Bacteria</taxon>
        <taxon>Pseudomonadati</taxon>
        <taxon>Acidobacteriota</taxon>
        <taxon>Terriglobia</taxon>
        <taxon>Terriglobales</taxon>
        <taxon>Acidobacteriaceae</taxon>
        <taxon>Paracidobacterium</taxon>
    </lineage>
</organism>
<dbReference type="EMBL" id="QVQT01000001">
    <property type="protein sequence ID" value="RFU18052.1"/>
    <property type="molecule type" value="Genomic_DNA"/>
</dbReference>
<dbReference type="FunFam" id="2.170.220.10:FF:000002">
    <property type="entry name" value="Methionine--tRNA ligase"/>
    <property type="match status" value="1"/>
</dbReference>
<evidence type="ECO:0000256" key="13">
    <source>
        <dbReference type="HAMAP-Rule" id="MF_01228"/>
    </source>
</evidence>
<dbReference type="InterPro" id="IPR012340">
    <property type="entry name" value="NA-bd_OB-fold"/>
</dbReference>
<dbReference type="InterPro" id="IPR009080">
    <property type="entry name" value="tRNAsynth_Ia_anticodon-bd"/>
</dbReference>
<evidence type="ECO:0000256" key="4">
    <source>
        <dbReference type="ARBA" id="ARBA00022490"/>
    </source>
</evidence>
<dbReference type="AlphaFoldDB" id="A0A372ISY7"/>
<evidence type="ECO:0000256" key="1">
    <source>
        <dbReference type="ARBA" id="ARBA00003314"/>
    </source>
</evidence>
<comment type="function">
    <text evidence="1 13">Is required not only for elongation of protein synthesis but also for the initiation of all mRNA translation through initiator tRNA(fMet) aminoacylation.</text>
</comment>
<dbReference type="GO" id="GO:0000049">
    <property type="term" value="F:tRNA binding"/>
    <property type="evidence" value="ECO:0007669"/>
    <property type="project" value="UniProtKB-UniRule"/>
</dbReference>
<evidence type="ECO:0000256" key="3">
    <source>
        <dbReference type="ARBA" id="ARBA00011738"/>
    </source>
</evidence>
<dbReference type="GO" id="GO:0006431">
    <property type="term" value="P:methionyl-tRNA aminoacylation"/>
    <property type="evidence" value="ECO:0007669"/>
    <property type="project" value="UniProtKB-UniRule"/>
</dbReference>
<dbReference type="Gene3D" id="3.40.50.620">
    <property type="entry name" value="HUPs"/>
    <property type="match status" value="1"/>
</dbReference>
<evidence type="ECO:0000256" key="6">
    <source>
        <dbReference type="ARBA" id="ARBA00022598"/>
    </source>
</evidence>
<dbReference type="InterPro" id="IPR004495">
    <property type="entry name" value="Met-tRNA-synth_bsu_C"/>
</dbReference>
<dbReference type="Gene3D" id="2.40.50.140">
    <property type="entry name" value="Nucleic acid-binding proteins"/>
    <property type="match status" value="1"/>
</dbReference>
<feature type="short sequence motif" description="'KMSKS' region" evidence="13">
    <location>
        <begin position="294"/>
        <end position="298"/>
    </location>
</feature>
<dbReference type="GO" id="GO:0005524">
    <property type="term" value="F:ATP binding"/>
    <property type="evidence" value="ECO:0007669"/>
    <property type="project" value="UniProtKB-UniRule"/>
</dbReference>
<dbReference type="Gene3D" id="2.170.220.10">
    <property type="match status" value="1"/>
</dbReference>
<keyword evidence="6 13" id="KW-0436">Ligase</keyword>
<dbReference type="RefSeq" id="WP_117297086.1">
    <property type="nucleotide sequence ID" value="NZ_QVQT02000001.1"/>
</dbReference>
<dbReference type="SUPFAM" id="SSF50249">
    <property type="entry name" value="Nucleic acid-binding proteins"/>
    <property type="match status" value="1"/>
</dbReference>
<evidence type="ECO:0000256" key="7">
    <source>
        <dbReference type="ARBA" id="ARBA00022741"/>
    </source>
</evidence>
<evidence type="ECO:0000256" key="9">
    <source>
        <dbReference type="ARBA" id="ARBA00022884"/>
    </source>
</evidence>
<dbReference type="SUPFAM" id="SSF47323">
    <property type="entry name" value="Anticodon-binding domain of a subclass of class I aminoacyl-tRNA synthetases"/>
    <property type="match status" value="1"/>
</dbReference>
<dbReference type="SUPFAM" id="SSF52374">
    <property type="entry name" value="Nucleotidylyl transferase"/>
    <property type="match status" value="1"/>
</dbReference>
<dbReference type="InterPro" id="IPR023457">
    <property type="entry name" value="Met-tRNA_synth_2"/>
</dbReference>
<dbReference type="NCBIfam" id="NF008900">
    <property type="entry name" value="PRK12267.1"/>
    <property type="match status" value="1"/>
</dbReference>
<feature type="domain" description="TRNA-binding" evidence="15">
    <location>
        <begin position="633"/>
        <end position="734"/>
    </location>
</feature>
<dbReference type="InterPro" id="IPR002547">
    <property type="entry name" value="tRNA-bd_dom"/>
</dbReference>
<dbReference type="PRINTS" id="PR01041">
    <property type="entry name" value="TRNASYNTHMET"/>
</dbReference>
<reference evidence="16 17" key="1">
    <citation type="submission" date="2018-08" db="EMBL/GenBank/DDBJ databases">
        <title>Acidipila sp. 4G-K13, an acidobacterium isolated from forest soil.</title>
        <authorList>
            <person name="Gao Z.-H."/>
            <person name="Qiu L.-H."/>
        </authorList>
    </citation>
    <scope>NUCLEOTIDE SEQUENCE [LARGE SCALE GENOMIC DNA]</scope>
    <source>
        <strain evidence="16 17">4G-K13</strain>
    </source>
</reference>
<dbReference type="InterPro" id="IPR033911">
    <property type="entry name" value="MetRS_core"/>
</dbReference>
<dbReference type="PROSITE" id="PS50886">
    <property type="entry name" value="TRBD"/>
    <property type="match status" value="1"/>
</dbReference>
<keyword evidence="7 13" id="KW-0547">Nucleotide-binding</keyword>
<feature type="binding site" evidence="13">
    <location>
        <position position="142"/>
    </location>
    <ligand>
        <name>Zn(2+)</name>
        <dbReference type="ChEBI" id="CHEBI:29105"/>
    </ligand>
</feature>
<dbReference type="EC" id="6.1.1.10" evidence="13"/>
<proteinExistence type="inferred from homology"/>
<gene>
    <name evidence="13" type="primary">metG</name>
    <name evidence="16" type="ORF">D0Y96_00230</name>
</gene>
<evidence type="ECO:0000259" key="15">
    <source>
        <dbReference type="PROSITE" id="PS50886"/>
    </source>
</evidence>
<dbReference type="InterPro" id="IPR014758">
    <property type="entry name" value="Met-tRNA_synth"/>
</dbReference>
<dbReference type="CDD" id="cd02800">
    <property type="entry name" value="tRNA_bind_EcMetRS_like"/>
    <property type="match status" value="1"/>
</dbReference>
<dbReference type="GO" id="GO:0004825">
    <property type="term" value="F:methionine-tRNA ligase activity"/>
    <property type="evidence" value="ECO:0007669"/>
    <property type="project" value="UniProtKB-UniRule"/>
</dbReference>
<keyword evidence="8 13" id="KW-0067">ATP-binding</keyword>
<dbReference type="NCBIfam" id="TIGR00398">
    <property type="entry name" value="metG"/>
    <property type="match status" value="1"/>
</dbReference>
<comment type="subcellular location">
    <subcellularLocation>
        <location evidence="2 13">Cytoplasm</location>
    </subcellularLocation>
</comment>
<protein>
    <recommendedName>
        <fullName evidence="13">Methionine--tRNA ligase</fullName>
        <ecNumber evidence="13">6.1.1.10</ecNumber>
    </recommendedName>
    <alternativeName>
        <fullName evidence="13">Methionyl-tRNA synthetase</fullName>
        <shortName evidence="13">MetRS</shortName>
    </alternativeName>
</protein>
<comment type="subunit">
    <text evidence="3 13">Homodimer.</text>
</comment>
<dbReference type="HAMAP" id="MF_01228">
    <property type="entry name" value="Met_tRNA_synth_type2"/>
    <property type="match status" value="1"/>
</dbReference>
<evidence type="ECO:0000256" key="2">
    <source>
        <dbReference type="ARBA" id="ARBA00004496"/>
    </source>
</evidence>
<dbReference type="GO" id="GO:0005737">
    <property type="term" value="C:cytoplasm"/>
    <property type="evidence" value="ECO:0007669"/>
    <property type="project" value="UniProtKB-SubCell"/>
</dbReference>
<dbReference type="CDD" id="cd00814">
    <property type="entry name" value="MetRS_core"/>
    <property type="match status" value="1"/>
</dbReference>
<evidence type="ECO:0000256" key="10">
    <source>
        <dbReference type="ARBA" id="ARBA00022917"/>
    </source>
</evidence>
<keyword evidence="10 13" id="KW-0648">Protein biosynthesis</keyword>
<evidence type="ECO:0000256" key="8">
    <source>
        <dbReference type="ARBA" id="ARBA00022840"/>
    </source>
</evidence>
<sequence length="734" mass="80475">MSDKFYLTTPIYYVNARPHIGTTYTTIVADAIARRKRSMGVDTYFLTGTDEHGQKIERSAQKAGCSPQEFTDQVAAQFRALWDRMGLTYDDFIRTTEPRHTRAVQKFFTLLKERGFIYRDTYTGQYCVSDEAFVDVPPGAPCPECGRITETVSEENYFFKLSAFERTLLSFYEEHPEFIQPERRRNEVISFVKSGLKDLSISRSSFKWGIPVPGDEKHVIYVWMDALVNYISALGWGSDDDTKFQKFWPADLHIVGKEITRFHCVYWPAFLMAAGLALPKTIVGHGWLLFEEGKMSKSRGNIVRAETILDVLGADALRYFLLREIVFGQDGNFSFDALVKRYNADLANGYGNLVSRTLAMIQRYFDGVVPEAITGQADSIATEAPQAIAAFAKHFEALDFARALETAWALVGAVDGYLTASAPWKQPEGISEEEQKAFRGTVLYTAAEAIRVITALVYPVIPDAAAKVWAQLGLGDVRTADLKNIQWGGLQPGTKLGELGPVFPRAEKDAVARMQEMEQKNNVPAEVKPAEEETQPVAGAPAVPSAPVTGKVVNPTQEHISRLHSMIDGLAVAMAESTSEGAAVAALENAIRDTFGGAPKRAPLTAPATPAPAGAVPPVASVPAAEGRITIDDFAKVELRVAQVKVAERVPKADKLLRLEVDLGYEQRQILAGIAEAYTPESLIGRKVVIVANLAPRKLRGYESNGMVVAASVEGGKAVLAGFLEDIEIGARLK</sequence>
<dbReference type="CDD" id="cd07957">
    <property type="entry name" value="Anticodon_Ia_Met"/>
    <property type="match status" value="1"/>
</dbReference>
<dbReference type="Pfam" id="PF19303">
    <property type="entry name" value="Anticodon_3"/>
    <property type="match status" value="1"/>
</dbReference>
<keyword evidence="9 13" id="KW-0694">RNA-binding</keyword>
<accession>A0A372ISY7</accession>
<dbReference type="InterPro" id="IPR014729">
    <property type="entry name" value="Rossmann-like_a/b/a_fold"/>
</dbReference>
<evidence type="ECO:0000256" key="11">
    <source>
        <dbReference type="ARBA" id="ARBA00023146"/>
    </source>
</evidence>
<evidence type="ECO:0000256" key="5">
    <source>
        <dbReference type="ARBA" id="ARBA00022555"/>
    </source>
</evidence>
<dbReference type="FunFam" id="2.40.50.140:FF:000042">
    <property type="entry name" value="Methionine--tRNA ligase"/>
    <property type="match status" value="1"/>
</dbReference>
<comment type="similarity">
    <text evidence="14">Belongs to the class-I aminoacyl-tRNA synthetase family.</text>
</comment>
<keyword evidence="17" id="KW-1185">Reference proteome</keyword>
<evidence type="ECO:0000256" key="14">
    <source>
        <dbReference type="RuleBase" id="RU363039"/>
    </source>
</evidence>
<keyword evidence="4 13" id="KW-0963">Cytoplasm</keyword>
<keyword evidence="11 13" id="KW-0030">Aminoacyl-tRNA synthetase</keyword>
<comment type="catalytic activity">
    <reaction evidence="12 13">
        <text>tRNA(Met) + L-methionine + ATP = L-methionyl-tRNA(Met) + AMP + diphosphate</text>
        <dbReference type="Rhea" id="RHEA:13481"/>
        <dbReference type="Rhea" id="RHEA-COMP:9667"/>
        <dbReference type="Rhea" id="RHEA-COMP:9698"/>
        <dbReference type="ChEBI" id="CHEBI:30616"/>
        <dbReference type="ChEBI" id="CHEBI:33019"/>
        <dbReference type="ChEBI" id="CHEBI:57844"/>
        <dbReference type="ChEBI" id="CHEBI:78442"/>
        <dbReference type="ChEBI" id="CHEBI:78530"/>
        <dbReference type="ChEBI" id="CHEBI:456215"/>
        <dbReference type="EC" id="6.1.1.10"/>
    </reaction>
</comment>
<evidence type="ECO:0000256" key="12">
    <source>
        <dbReference type="ARBA" id="ARBA00047364"/>
    </source>
</evidence>
<dbReference type="OrthoDB" id="9810191at2"/>
<dbReference type="PANTHER" id="PTHR43326:SF1">
    <property type="entry name" value="METHIONINE--TRNA LIGASE, MITOCHONDRIAL"/>
    <property type="match status" value="1"/>
</dbReference>
<dbReference type="InterPro" id="IPR015413">
    <property type="entry name" value="Methionyl/Leucyl_tRNA_Synth"/>
</dbReference>